<feature type="compositionally biased region" description="Pro residues" evidence="1">
    <location>
        <begin position="151"/>
        <end position="178"/>
    </location>
</feature>
<feature type="region of interest" description="Disordered" evidence="1">
    <location>
        <begin position="45"/>
        <end position="82"/>
    </location>
</feature>
<gene>
    <name evidence="2" type="ORF">HK097_007253</name>
</gene>
<evidence type="ECO:0000256" key="1">
    <source>
        <dbReference type="SAM" id="MobiDB-lite"/>
    </source>
</evidence>
<accession>A0AAD5SEU6</accession>
<organism evidence="2 3">
    <name type="scientific">Rhizophlyctis rosea</name>
    <dbReference type="NCBI Taxonomy" id="64517"/>
    <lineage>
        <taxon>Eukaryota</taxon>
        <taxon>Fungi</taxon>
        <taxon>Fungi incertae sedis</taxon>
        <taxon>Chytridiomycota</taxon>
        <taxon>Chytridiomycota incertae sedis</taxon>
        <taxon>Chytridiomycetes</taxon>
        <taxon>Rhizophlyctidales</taxon>
        <taxon>Rhizophlyctidaceae</taxon>
        <taxon>Rhizophlyctis</taxon>
    </lineage>
</organism>
<dbReference type="AlphaFoldDB" id="A0AAD5SEU6"/>
<comment type="caution">
    <text evidence="2">The sequence shown here is derived from an EMBL/GenBank/DDBJ whole genome shotgun (WGS) entry which is preliminary data.</text>
</comment>
<reference evidence="2" key="1">
    <citation type="submission" date="2020-05" db="EMBL/GenBank/DDBJ databases">
        <title>Phylogenomic resolution of chytrid fungi.</title>
        <authorList>
            <person name="Stajich J.E."/>
            <person name="Amses K."/>
            <person name="Simmons R."/>
            <person name="Seto K."/>
            <person name="Myers J."/>
            <person name="Bonds A."/>
            <person name="Quandt C.A."/>
            <person name="Barry K."/>
            <person name="Liu P."/>
            <person name="Grigoriev I."/>
            <person name="Longcore J.E."/>
            <person name="James T.Y."/>
        </authorList>
    </citation>
    <scope>NUCLEOTIDE SEQUENCE</scope>
    <source>
        <strain evidence="2">JEL0318</strain>
    </source>
</reference>
<feature type="compositionally biased region" description="Basic and acidic residues" evidence="1">
    <location>
        <begin position="62"/>
        <end position="82"/>
    </location>
</feature>
<feature type="region of interest" description="Disordered" evidence="1">
    <location>
        <begin position="121"/>
        <end position="293"/>
    </location>
</feature>
<dbReference type="Proteomes" id="UP001212841">
    <property type="component" value="Unassembled WGS sequence"/>
</dbReference>
<protein>
    <submittedName>
        <fullName evidence="2">Uncharacterized protein</fullName>
    </submittedName>
</protein>
<feature type="compositionally biased region" description="Low complexity" evidence="1">
    <location>
        <begin position="215"/>
        <end position="230"/>
    </location>
</feature>
<keyword evidence="3" id="KW-1185">Reference proteome</keyword>
<name>A0AAD5SEU6_9FUNG</name>
<sequence>MQDSITKTTLEHLHRWVRDLDAQLLDMAADACGLPRVWRASASRKTVTNKSQHQHRGRALKRRESSYELFQRDEEAEEDVPKKGKAVEVEEFVARVRPSLVDTPRSSSGVRAVKSEAVLAPRRTEAKGGATQAAYVSPPASPPRRRRKPLGPRPLSPPGSPPASPPRLPTAAVAPPPLKLDDAIRMPIRTRASSPVLRGPQKQPPPSRANDDDGTATTSTDRSTPETTSTAESKKTDPPREAISSVVTPPAALVASQTPGKPAGAAVWTANGWTQTPAPEPTPKPASNHRPERTERVLRRSGGAIAKWVDGQYVVTQAPAPVTRITTTALNTQPSTSTAITVPTPLSPKLPPWHAARRRLDQHLALQRHDWALPGRFRAIESSPEPTTPSSATTPISIKEDIIYEDIPPAFRLRSLLFHVLLVVIHVMDVNPVTFVMTLLTTMYHLFLYILPSSFSTSAPPTATEVIIEQTTSTQTSPYVNAQSWNFFSLPTLGFGVSDDVGADAAGETCGELGSGASMSKAAIAWWVASKVAGSVVGSVGWIVVAAAGKVLAGRVGGKQYKGMLTGALGEALNGGT</sequence>
<proteinExistence type="predicted"/>
<feature type="compositionally biased region" description="Basic residues" evidence="1">
    <location>
        <begin position="52"/>
        <end position="61"/>
    </location>
</feature>
<evidence type="ECO:0000313" key="3">
    <source>
        <dbReference type="Proteomes" id="UP001212841"/>
    </source>
</evidence>
<evidence type="ECO:0000313" key="2">
    <source>
        <dbReference type="EMBL" id="KAJ3051725.1"/>
    </source>
</evidence>
<dbReference type="EMBL" id="JADGJD010000364">
    <property type="protein sequence ID" value="KAJ3051725.1"/>
    <property type="molecule type" value="Genomic_DNA"/>
</dbReference>